<dbReference type="Proteomes" id="UP001148786">
    <property type="component" value="Unassembled WGS sequence"/>
</dbReference>
<feature type="compositionally biased region" description="Basic and acidic residues" evidence="1">
    <location>
        <begin position="110"/>
        <end position="120"/>
    </location>
</feature>
<feature type="compositionally biased region" description="Polar residues" evidence="1">
    <location>
        <begin position="157"/>
        <end position="167"/>
    </location>
</feature>
<evidence type="ECO:0000313" key="2">
    <source>
        <dbReference type="EMBL" id="KAJ3517672.1"/>
    </source>
</evidence>
<dbReference type="OrthoDB" id="10353642at2759"/>
<dbReference type="EMBL" id="JANKHO010000013">
    <property type="protein sequence ID" value="KAJ3517672.1"/>
    <property type="molecule type" value="Genomic_DNA"/>
</dbReference>
<organism evidence="2 3">
    <name type="scientific">Agrocybe chaxingu</name>
    <dbReference type="NCBI Taxonomy" id="84603"/>
    <lineage>
        <taxon>Eukaryota</taxon>
        <taxon>Fungi</taxon>
        <taxon>Dikarya</taxon>
        <taxon>Basidiomycota</taxon>
        <taxon>Agaricomycotina</taxon>
        <taxon>Agaricomycetes</taxon>
        <taxon>Agaricomycetidae</taxon>
        <taxon>Agaricales</taxon>
        <taxon>Agaricineae</taxon>
        <taxon>Strophariaceae</taxon>
        <taxon>Agrocybe</taxon>
    </lineage>
</organism>
<feature type="region of interest" description="Disordered" evidence="1">
    <location>
        <begin position="110"/>
        <end position="175"/>
    </location>
</feature>
<keyword evidence="3" id="KW-1185">Reference proteome</keyword>
<dbReference type="AlphaFoldDB" id="A0A9W8TF77"/>
<name>A0A9W8TF77_9AGAR</name>
<gene>
    <name evidence="2" type="ORF">NLJ89_g364</name>
</gene>
<comment type="caution">
    <text evidence="2">The sequence shown here is derived from an EMBL/GenBank/DDBJ whole genome shotgun (WGS) entry which is preliminary data.</text>
</comment>
<protein>
    <submittedName>
        <fullName evidence="2">Uncharacterized protein</fullName>
    </submittedName>
</protein>
<accession>A0A9W8TF77</accession>
<evidence type="ECO:0000256" key="1">
    <source>
        <dbReference type="SAM" id="MobiDB-lite"/>
    </source>
</evidence>
<reference evidence="2" key="1">
    <citation type="submission" date="2022-07" db="EMBL/GenBank/DDBJ databases">
        <title>Genome Sequence of Agrocybe chaxingu.</title>
        <authorList>
            <person name="Buettner E."/>
        </authorList>
    </citation>
    <scope>NUCLEOTIDE SEQUENCE</scope>
    <source>
        <strain evidence="2">MP-N11</strain>
    </source>
</reference>
<proteinExistence type="predicted"/>
<evidence type="ECO:0000313" key="3">
    <source>
        <dbReference type="Proteomes" id="UP001148786"/>
    </source>
</evidence>
<sequence>MGQTTSFVYVYEGRQIFADTRPVSRAAAVIAVRDLFGVARSADICFYTDELPGCNGKMTEIPAGSWERIVPQITRVTARSSPPKNSEKRVPSLSISRHLLDDLELVREEFNETTRGERRTNPPPQYYSGSAERDMKGHGAGDNNDVCAHNVEAVTNRADSSSDSSPWIRTRDPNGKIRWVQVAGPAATDGRDQ</sequence>